<dbReference type="GeneID" id="111594615"/>
<accession>A0A6J1LEE2</accession>
<keyword evidence="1" id="KW-0472">Membrane</keyword>
<evidence type="ECO:0000313" key="3">
    <source>
        <dbReference type="RefSeq" id="XP_023163769.1"/>
    </source>
</evidence>
<dbReference type="GO" id="GO:0000506">
    <property type="term" value="C:glycosylphosphatidylinositol-N-acetylglucosaminyltransferase (GPI-GnT) complex"/>
    <property type="evidence" value="ECO:0007669"/>
    <property type="project" value="InterPro"/>
</dbReference>
<dbReference type="Proteomes" id="UP000504633">
    <property type="component" value="Unplaced"/>
</dbReference>
<dbReference type="PANTHER" id="PTHR15231:SF1">
    <property type="entry name" value="PHOSPHATIDYLINOSITOL N-ACETYLGLUCOSAMINYLTRANSFERASE SUBUNIT H"/>
    <property type="match status" value="1"/>
</dbReference>
<dbReference type="RefSeq" id="XP_023163769.1">
    <property type="nucleotide sequence ID" value="XM_023308001.2"/>
</dbReference>
<keyword evidence="1" id="KW-1133">Transmembrane helix</keyword>
<dbReference type="KEGG" id="dhe:111594615"/>
<gene>
    <name evidence="3" type="primary">LOC111594615</name>
</gene>
<protein>
    <submittedName>
        <fullName evidence="3">Uncharacterized protein LOC111594615</fullName>
    </submittedName>
</protein>
<reference evidence="3" key="1">
    <citation type="submission" date="2025-08" db="UniProtKB">
        <authorList>
            <consortium name="RefSeq"/>
        </authorList>
    </citation>
    <scope>IDENTIFICATION</scope>
    <source>
        <strain evidence="3">15085-1641.00</strain>
        <tissue evidence="3">Whole body</tissue>
    </source>
</reference>
<dbReference type="InterPro" id="IPR044215">
    <property type="entry name" value="PIG-H"/>
</dbReference>
<evidence type="ECO:0000256" key="1">
    <source>
        <dbReference type="SAM" id="Phobius"/>
    </source>
</evidence>
<name>A0A6J1LEE2_DROHY</name>
<evidence type="ECO:0000313" key="2">
    <source>
        <dbReference type="Proteomes" id="UP000504633"/>
    </source>
</evidence>
<dbReference type="AlphaFoldDB" id="A0A6J1LEE2"/>
<sequence length="219" mass="25325">MEPSRHKYFSIAAKYKGSLVEDLELTVQKYGDDVVRIQLLNRMHGQQCGVQLKRFCVLFGLAITYFAFALMLSEGSVRFSQAHILYPTILWLAMSILIFRNTLQLVHSEKLFYSWDMALQTETVRTFGRQSVLCVQRGHLHDMVLNEVIENLDIKYMLILRTKGSIFKERPIIPLFNSLSPSFECLQHIQHILHGYWLNNNKGRLDQSCNRDIPSSAAS</sequence>
<keyword evidence="2" id="KW-1185">Reference proteome</keyword>
<dbReference type="PANTHER" id="PTHR15231">
    <property type="entry name" value="PHOSPHATIDYLINOSITOL N-ACETYLGLUCOSAMINYLTRANSFERASE SUBUNIT H"/>
    <property type="match status" value="1"/>
</dbReference>
<dbReference type="OMA" id="SFECLQH"/>
<feature type="transmembrane region" description="Helical" evidence="1">
    <location>
        <begin position="84"/>
        <end position="103"/>
    </location>
</feature>
<feature type="transmembrane region" description="Helical" evidence="1">
    <location>
        <begin position="52"/>
        <end position="72"/>
    </location>
</feature>
<proteinExistence type="predicted"/>
<organism evidence="2 3">
    <name type="scientific">Drosophila hydei</name>
    <name type="common">Fruit fly</name>
    <dbReference type="NCBI Taxonomy" id="7224"/>
    <lineage>
        <taxon>Eukaryota</taxon>
        <taxon>Metazoa</taxon>
        <taxon>Ecdysozoa</taxon>
        <taxon>Arthropoda</taxon>
        <taxon>Hexapoda</taxon>
        <taxon>Insecta</taxon>
        <taxon>Pterygota</taxon>
        <taxon>Neoptera</taxon>
        <taxon>Endopterygota</taxon>
        <taxon>Diptera</taxon>
        <taxon>Brachycera</taxon>
        <taxon>Muscomorpha</taxon>
        <taxon>Ephydroidea</taxon>
        <taxon>Drosophilidae</taxon>
        <taxon>Drosophila</taxon>
    </lineage>
</organism>
<keyword evidence="1" id="KW-0812">Transmembrane</keyword>
<dbReference type="OrthoDB" id="6256716at2759"/>
<dbReference type="CTD" id="40944"/>
<dbReference type="GO" id="GO:0006506">
    <property type="term" value="P:GPI anchor biosynthetic process"/>
    <property type="evidence" value="ECO:0007669"/>
    <property type="project" value="InterPro"/>
</dbReference>